<dbReference type="InterPro" id="IPR022742">
    <property type="entry name" value="Hydrolase_4"/>
</dbReference>
<feature type="compositionally biased region" description="Polar residues" evidence="1">
    <location>
        <begin position="158"/>
        <end position="168"/>
    </location>
</feature>
<dbReference type="PANTHER" id="PTHR12277:SF81">
    <property type="entry name" value="PROTEIN ABHD13"/>
    <property type="match status" value="1"/>
</dbReference>
<feature type="transmembrane region" description="Helical" evidence="2">
    <location>
        <begin position="195"/>
        <end position="216"/>
    </location>
</feature>
<gene>
    <name evidence="4" type="ORF">TrVE_jg4199</name>
</gene>
<protein>
    <recommendedName>
        <fullName evidence="3">Serine aminopeptidase S33 domain-containing protein</fullName>
    </recommendedName>
</protein>
<dbReference type="Pfam" id="PF12146">
    <property type="entry name" value="Hydrolase_4"/>
    <property type="match status" value="1"/>
</dbReference>
<dbReference type="InterPro" id="IPR029058">
    <property type="entry name" value="AB_hydrolase_fold"/>
</dbReference>
<organism evidence="4 5">
    <name type="scientific">Triparma verrucosa</name>
    <dbReference type="NCBI Taxonomy" id="1606542"/>
    <lineage>
        <taxon>Eukaryota</taxon>
        <taxon>Sar</taxon>
        <taxon>Stramenopiles</taxon>
        <taxon>Ochrophyta</taxon>
        <taxon>Bolidophyceae</taxon>
        <taxon>Parmales</taxon>
        <taxon>Triparmaceae</taxon>
        <taxon>Triparma</taxon>
    </lineage>
</organism>
<keyword evidence="2" id="KW-0812">Transmembrane</keyword>
<dbReference type="Proteomes" id="UP001165160">
    <property type="component" value="Unassembled WGS sequence"/>
</dbReference>
<dbReference type="EMBL" id="BRXX01000209">
    <property type="protein sequence ID" value="GMH97966.1"/>
    <property type="molecule type" value="Genomic_DNA"/>
</dbReference>
<evidence type="ECO:0000256" key="2">
    <source>
        <dbReference type="SAM" id="Phobius"/>
    </source>
</evidence>
<evidence type="ECO:0000313" key="5">
    <source>
        <dbReference type="Proteomes" id="UP001165160"/>
    </source>
</evidence>
<evidence type="ECO:0000259" key="3">
    <source>
        <dbReference type="Pfam" id="PF12146"/>
    </source>
</evidence>
<evidence type="ECO:0000256" key="1">
    <source>
        <dbReference type="SAM" id="MobiDB-lite"/>
    </source>
</evidence>
<evidence type="ECO:0000313" key="4">
    <source>
        <dbReference type="EMBL" id="GMH97966.1"/>
    </source>
</evidence>
<feature type="domain" description="Serine aminopeptidase S33" evidence="3">
    <location>
        <begin position="421"/>
        <end position="467"/>
    </location>
</feature>
<accession>A0A9W7C0V1</accession>
<sequence length="493" mass="54569">MATSNPLANGNLEIALDEQSDQVSLGGDDILVMNEASRNKKDPHDHCCLNPMCDCCCPKQCGPFCPPVCLIMAFICFNFYLCLGLNLLAEASTVSPFEGVTVGMGGGDAGLLLTGAGLGSFLLWCRFCVCTDGPTEGEKRRQQQQDNAQENTADETGGVSSDQVSLTSEAERGPEHDDCCDLCELFLKKVLTCTFLYLILGILCCTISRAAMYPGMFVKLGSETPPNPLTGEEFVFPGKDEVELNGYHVKYSKSCMDGCMELPDTVTKVYPVVMLGGNGGSGWFNVEQARDFIRRKVDDDDDETIGYDVFSFSYRGYEPNEDFPFYLVDEFTVAEDAEKLFRYVRTRDEFFGTRPLLLAHSIGTGPGSYLAMMLDEDEVSCVGLGMPFASGTQVAMELSMYAAPLFFWTIDRWDSERRIKAMDYRIPFLVLSAGHDELIAPHQQEAVFEASGSTDKYFLYYEEGTHMSVGGTINSDGDTYDKWFEHCLRRVGV</sequence>
<keyword evidence="2" id="KW-1133">Transmembrane helix</keyword>
<feature type="transmembrane region" description="Helical" evidence="2">
    <location>
        <begin position="109"/>
        <end position="129"/>
    </location>
</feature>
<feature type="region of interest" description="Disordered" evidence="1">
    <location>
        <begin position="139"/>
        <end position="175"/>
    </location>
</feature>
<feature type="transmembrane region" description="Helical" evidence="2">
    <location>
        <begin position="68"/>
        <end position="89"/>
    </location>
</feature>
<dbReference type="Gene3D" id="3.40.50.1820">
    <property type="entry name" value="alpha/beta hydrolase"/>
    <property type="match status" value="1"/>
</dbReference>
<name>A0A9W7C0V1_9STRA</name>
<dbReference type="SUPFAM" id="SSF53474">
    <property type="entry name" value="alpha/beta-Hydrolases"/>
    <property type="match status" value="1"/>
</dbReference>
<keyword evidence="2" id="KW-0472">Membrane</keyword>
<comment type="caution">
    <text evidence="4">The sequence shown here is derived from an EMBL/GenBank/DDBJ whole genome shotgun (WGS) entry which is preliminary data.</text>
</comment>
<dbReference type="PANTHER" id="PTHR12277">
    <property type="entry name" value="ALPHA/BETA HYDROLASE DOMAIN-CONTAINING PROTEIN"/>
    <property type="match status" value="1"/>
</dbReference>
<keyword evidence="5" id="KW-1185">Reference proteome</keyword>
<proteinExistence type="predicted"/>
<dbReference type="AlphaFoldDB" id="A0A9W7C0V1"/>
<reference evidence="5" key="1">
    <citation type="journal article" date="2023" name="Commun. Biol.">
        <title>Genome analysis of Parmales, the sister group of diatoms, reveals the evolutionary specialization of diatoms from phago-mixotrophs to photoautotrophs.</title>
        <authorList>
            <person name="Ban H."/>
            <person name="Sato S."/>
            <person name="Yoshikawa S."/>
            <person name="Yamada K."/>
            <person name="Nakamura Y."/>
            <person name="Ichinomiya M."/>
            <person name="Sato N."/>
            <person name="Blanc-Mathieu R."/>
            <person name="Endo H."/>
            <person name="Kuwata A."/>
            <person name="Ogata H."/>
        </authorList>
    </citation>
    <scope>NUCLEOTIDE SEQUENCE [LARGE SCALE GENOMIC DNA]</scope>
    <source>
        <strain evidence="5">NIES 3699</strain>
    </source>
</reference>